<organism evidence="3 4">
    <name type="scientific">Phormidium tenue NIES-30</name>
    <dbReference type="NCBI Taxonomy" id="549789"/>
    <lineage>
        <taxon>Bacteria</taxon>
        <taxon>Bacillati</taxon>
        <taxon>Cyanobacteriota</taxon>
        <taxon>Cyanophyceae</taxon>
        <taxon>Oscillatoriophycideae</taxon>
        <taxon>Oscillatoriales</taxon>
        <taxon>Oscillatoriaceae</taxon>
        <taxon>Phormidium</taxon>
    </lineage>
</organism>
<dbReference type="OrthoDB" id="482525at2"/>
<feature type="domain" description="N-acetyltransferase" evidence="2">
    <location>
        <begin position="20"/>
        <end position="198"/>
    </location>
</feature>
<dbReference type="SUPFAM" id="SSF55729">
    <property type="entry name" value="Acyl-CoA N-acyltransferases (Nat)"/>
    <property type="match status" value="1"/>
</dbReference>
<comment type="caution">
    <text evidence="3">The sequence shown here is derived from an EMBL/GenBank/DDBJ whole genome shotgun (WGS) entry which is preliminary data.</text>
</comment>
<dbReference type="Proteomes" id="UP000185557">
    <property type="component" value="Unassembled WGS sequence"/>
</dbReference>
<proteinExistence type="predicted"/>
<sequence>MVQADPNISSSLPAPAAPQPHVRPASLRDLDRLTDVLTGSFYDRDGWRLWVYPFIRLGIYEDLKQRLKAQSPRYACLAAVATPTSGSTATSGEAIAGTVEASLRQPWPWQGDRHVYISNLAVDQTFRRQGIAITLLRSCEQVAQRWGIRELQLHVMEDNLAARALYRKAGFSVVQTEDSPASWLGLQARRLMMHKTLQPPSHPTKP</sequence>
<dbReference type="PANTHER" id="PTHR47489">
    <property type="entry name" value="ACYL-COA N-ACYLTRANSFERASES (NAT) SUPERFAMILY PROTEIN"/>
    <property type="match status" value="1"/>
</dbReference>
<accession>A0A1U7J6Z4</accession>
<dbReference type="Pfam" id="PF00583">
    <property type="entry name" value="Acetyltransf_1"/>
    <property type="match status" value="1"/>
</dbReference>
<dbReference type="PANTHER" id="PTHR47489:SF2">
    <property type="entry name" value="GCN5-RELATED N-ACETYLTRANSFERASE 5, CHLOROPLASTIC"/>
    <property type="match status" value="1"/>
</dbReference>
<protein>
    <recommendedName>
        <fullName evidence="2">N-acetyltransferase domain-containing protein</fullName>
    </recommendedName>
</protein>
<name>A0A1U7J6Z4_9CYAN</name>
<evidence type="ECO:0000313" key="3">
    <source>
        <dbReference type="EMBL" id="OKH48689.1"/>
    </source>
</evidence>
<dbReference type="PROSITE" id="PS51186">
    <property type="entry name" value="GNAT"/>
    <property type="match status" value="1"/>
</dbReference>
<dbReference type="EMBL" id="MRCG01000005">
    <property type="protein sequence ID" value="OKH48689.1"/>
    <property type="molecule type" value="Genomic_DNA"/>
</dbReference>
<dbReference type="GO" id="GO:0016747">
    <property type="term" value="F:acyltransferase activity, transferring groups other than amino-acyl groups"/>
    <property type="evidence" value="ECO:0007669"/>
    <property type="project" value="InterPro"/>
</dbReference>
<keyword evidence="4" id="KW-1185">Reference proteome</keyword>
<feature type="region of interest" description="Disordered" evidence="1">
    <location>
        <begin position="1"/>
        <end position="23"/>
    </location>
</feature>
<dbReference type="RefSeq" id="WP_073608100.1">
    <property type="nucleotide sequence ID" value="NZ_MRCG01000005.1"/>
</dbReference>
<dbReference type="InterPro" id="IPR000182">
    <property type="entry name" value="GNAT_dom"/>
</dbReference>
<evidence type="ECO:0000313" key="4">
    <source>
        <dbReference type="Proteomes" id="UP000185557"/>
    </source>
</evidence>
<evidence type="ECO:0000259" key="2">
    <source>
        <dbReference type="PROSITE" id="PS51186"/>
    </source>
</evidence>
<evidence type="ECO:0000256" key="1">
    <source>
        <dbReference type="SAM" id="MobiDB-lite"/>
    </source>
</evidence>
<reference evidence="3 4" key="1">
    <citation type="submission" date="2016-11" db="EMBL/GenBank/DDBJ databases">
        <title>Draft Genome Sequences of Nine Cyanobacterial Strains from Diverse Habitats.</title>
        <authorList>
            <person name="Zhu T."/>
            <person name="Hou S."/>
            <person name="Lu X."/>
            <person name="Hess W.R."/>
        </authorList>
    </citation>
    <scope>NUCLEOTIDE SEQUENCE [LARGE SCALE GENOMIC DNA]</scope>
    <source>
        <strain evidence="3 4">NIES-30</strain>
    </source>
</reference>
<gene>
    <name evidence="3" type="ORF">NIES30_09095</name>
</gene>
<dbReference type="InterPro" id="IPR016181">
    <property type="entry name" value="Acyl_CoA_acyltransferase"/>
</dbReference>
<dbReference type="AlphaFoldDB" id="A0A1U7J6Z4"/>
<dbReference type="CDD" id="cd04301">
    <property type="entry name" value="NAT_SF"/>
    <property type="match status" value="1"/>
</dbReference>
<dbReference type="Gene3D" id="3.40.630.30">
    <property type="match status" value="1"/>
</dbReference>
<dbReference type="STRING" id="549789.NIES30_09095"/>